<dbReference type="Proteomes" id="UP001142462">
    <property type="component" value="Unassembled WGS sequence"/>
</dbReference>
<reference evidence="3" key="2">
    <citation type="submission" date="2023-01" db="EMBL/GenBank/DDBJ databases">
        <authorList>
            <person name="Sun Q."/>
            <person name="Evtushenko L."/>
        </authorList>
    </citation>
    <scope>NUCLEOTIDE SEQUENCE</scope>
    <source>
        <strain evidence="3">VKM Ac-1020</strain>
    </source>
</reference>
<keyword evidence="4" id="KW-1185">Reference proteome</keyword>
<keyword evidence="3" id="KW-0378">Hydrolase</keyword>
<name>A0A9W6LXI7_9MICO</name>
<keyword evidence="3" id="KW-0645">Protease</keyword>
<keyword evidence="2" id="KW-1133">Transmembrane helix</keyword>
<dbReference type="InterPro" id="IPR026898">
    <property type="entry name" value="PrsW"/>
</dbReference>
<protein>
    <submittedName>
        <fullName evidence="3">Protease PrsW</fullName>
    </submittedName>
</protein>
<keyword evidence="2" id="KW-0812">Transmembrane</keyword>
<feature type="transmembrane region" description="Helical" evidence="2">
    <location>
        <begin position="249"/>
        <end position="272"/>
    </location>
</feature>
<feature type="transmembrane region" description="Helical" evidence="2">
    <location>
        <begin position="53"/>
        <end position="73"/>
    </location>
</feature>
<feature type="transmembrane region" description="Helical" evidence="2">
    <location>
        <begin position="184"/>
        <end position="204"/>
    </location>
</feature>
<evidence type="ECO:0000256" key="1">
    <source>
        <dbReference type="SAM" id="MobiDB-lite"/>
    </source>
</evidence>
<dbReference type="GO" id="GO:0008233">
    <property type="term" value="F:peptidase activity"/>
    <property type="evidence" value="ECO:0007669"/>
    <property type="project" value="UniProtKB-KW"/>
</dbReference>
<dbReference type="Pfam" id="PF13367">
    <property type="entry name" value="PrsW-protease"/>
    <property type="match status" value="1"/>
</dbReference>
<feature type="transmembrane region" description="Helical" evidence="2">
    <location>
        <begin position="284"/>
        <end position="306"/>
    </location>
</feature>
<reference evidence="3" key="1">
    <citation type="journal article" date="2014" name="Int. J. Syst. Evol. Microbiol.">
        <title>Complete genome sequence of Corynebacterium casei LMG S-19264T (=DSM 44701T), isolated from a smear-ripened cheese.</title>
        <authorList>
            <consortium name="US DOE Joint Genome Institute (JGI-PGF)"/>
            <person name="Walter F."/>
            <person name="Albersmeier A."/>
            <person name="Kalinowski J."/>
            <person name="Ruckert C."/>
        </authorList>
    </citation>
    <scope>NUCLEOTIDE SEQUENCE</scope>
    <source>
        <strain evidence="3">VKM Ac-1020</strain>
    </source>
</reference>
<dbReference type="EMBL" id="BSEJ01000014">
    <property type="protein sequence ID" value="GLJ62516.1"/>
    <property type="molecule type" value="Genomic_DNA"/>
</dbReference>
<dbReference type="RefSeq" id="WP_271174211.1">
    <property type="nucleotide sequence ID" value="NZ_BSEJ01000014.1"/>
</dbReference>
<feature type="transmembrane region" description="Helical" evidence="2">
    <location>
        <begin position="112"/>
        <end position="131"/>
    </location>
</feature>
<feature type="region of interest" description="Disordered" evidence="1">
    <location>
        <begin position="1"/>
        <end position="21"/>
    </location>
</feature>
<keyword evidence="2" id="KW-0472">Membrane</keyword>
<feature type="transmembrane region" description="Helical" evidence="2">
    <location>
        <begin position="79"/>
        <end position="100"/>
    </location>
</feature>
<evidence type="ECO:0000256" key="2">
    <source>
        <dbReference type="SAM" id="Phobius"/>
    </source>
</evidence>
<accession>A0A9W6LXI7</accession>
<dbReference type="AlphaFoldDB" id="A0A9W6LXI7"/>
<dbReference type="PANTHER" id="PTHR36844">
    <property type="entry name" value="PROTEASE PRSW"/>
    <property type="match status" value="1"/>
</dbReference>
<evidence type="ECO:0000313" key="3">
    <source>
        <dbReference type="EMBL" id="GLJ62516.1"/>
    </source>
</evidence>
<feature type="transmembrane region" description="Helical" evidence="2">
    <location>
        <begin position="224"/>
        <end position="242"/>
    </location>
</feature>
<feature type="compositionally biased region" description="Polar residues" evidence="1">
    <location>
        <begin position="8"/>
        <end position="19"/>
    </location>
</feature>
<sequence>MTYGTGLTPPSQQPFSTPFDQPERAPGAAIPVGGHTQPHLPRLPVPTRRGRGAWIWLWAVLAVLLFGLASYFTSALGTAASIVGLVLALVPFALVVSAMLWVDRWEPEPRSLVVFALAWGAIASVGFALLFDLGVQMTLPRSPALDLLGTVVQAPIVEELAKGAGLLLILVMGRRAFDGPVDGVVYGALVGAGFAFTENIQYFAVSVIEGGAASLTWTFVLRGLLSPFAHAMFTAVTGYALGRAVRRGASFGAALGPWLGGLLGAMALHALWNGSATFTDLEGFLHLYVVLQVPLFVIFTLVLVRLRREEERLTKQRLGEYAAAGWFTPQEVEMLATPAGRRAGMAWARTLRGDRSDLMRAFIRDATALAATRQRAVSGRDPHAASDERALLARAAHARRELLSY</sequence>
<organism evidence="3 4">
    <name type="scientific">Microbacterium barkeri</name>
    <dbReference type="NCBI Taxonomy" id="33917"/>
    <lineage>
        <taxon>Bacteria</taxon>
        <taxon>Bacillati</taxon>
        <taxon>Actinomycetota</taxon>
        <taxon>Actinomycetes</taxon>
        <taxon>Micrococcales</taxon>
        <taxon>Microbacteriaceae</taxon>
        <taxon>Microbacterium</taxon>
    </lineage>
</organism>
<dbReference type="PANTHER" id="PTHR36844:SF1">
    <property type="entry name" value="PROTEASE PRSW"/>
    <property type="match status" value="1"/>
</dbReference>
<comment type="caution">
    <text evidence="3">The sequence shown here is derived from an EMBL/GenBank/DDBJ whole genome shotgun (WGS) entry which is preliminary data.</text>
</comment>
<proteinExistence type="predicted"/>
<dbReference type="GO" id="GO:0006508">
    <property type="term" value="P:proteolysis"/>
    <property type="evidence" value="ECO:0007669"/>
    <property type="project" value="UniProtKB-KW"/>
</dbReference>
<evidence type="ECO:0000313" key="4">
    <source>
        <dbReference type="Proteomes" id="UP001142462"/>
    </source>
</evidence>
<gene>
    <name evidence="3" type="ORF">GCM10017576_26470</name>
</gene>
<feature type="transmembrane region" description="Helical" evidence="2">
    <location>
        <begin position="151"/>
        <end position="172"/>
    </location>
</feature>